<dbReference type="PANTHER" id="PTHR35786:SF1">
    <property type="entry name" value="REDOX-SENSING TRANSCRIPTIONAL REPRESSOR REX 1"/>
    <property type="match status" value="1"/>
</dbReference>
<dbReference type="AlphaFoldDB" id="A0A8J6J1I5"/>
<proteinExistence type="inferred from homology"/>
<comment type="function">
    <text evidence="7">Modulates transcription in response to changes in cellular NADH/NAD(+) redox state.</text>
</comment>
<keyword evidence="1 7" id="KW-0963">Cytoplasm</keyword>
<dbReference type="NCBIfam" id="NF003994">
    <property type="entry name" value="PRK05472.2-3"/>
    <property type="match status" value="1"/>
</dbReference>
<dbReference type="GO" id="GO:0005737">
    <property type="term" value="C:cytoplasm"/>
    <property type="evidence" value="ECO:0007669"/>
    <property type="project" value="UniProtKB-SubCell"/>
</dbReference>
<dbReference type="InterPro" id="IPR009718">
    <property type="entry name" value="Rex_DNA-bd_C_dom"/>
</dbReference>
<sequence length="222" mass="24438">MKRNTRVSTAVIRRLPRYYRQLSELQESGVVRISSNALGKSMGLTASQIRQDLFCFGGFGQQGYGYKVDSLKEEIGDILGINQGHTIVVLGTGNLGRAIIENFKFSSNGFQLLAAFDVNERVVGTRIAGVPVYHADSLEAFLGENQVSVGLLTVPIAAAQEMGDRLVAAGVRGIWNFTNYEISCVRDDVVVESVHFSDSLLALSYMITQREDREEEKKGEPQ</sequence>
<keyword evidence="6 7" id="KW-0804">Transcription</keyword>
<dbReference type="SUPFAM" id="SSF46785">
    <property type="entry name" value="Winged helix' DNA-binding domain"/>
    <property type="match status" value="1"/>
</dbReference>
<dbReference type="SMART" id="SM00881">
    <property type="entry name" value="CoA_binding"/>
    <property type="match status" value="1"/>
</dbReference>
<dbReference type="EMBL" id="JACOPO010000003">
    <property type="protein sequence ID" value="MBC5722549.1"/>
    <property type="molecule type" value="Genomic_DNA"/>
</dbReference>
<feature type="domain" description="CoA-binding" evidence="8">
    <location>
        <begin position="80"/>
        <end position="181"/>
    </location>
</feature>
<dbReference type="RefSeq" id="WP_147571911.1">
    <property type="nucleotide sequence ID" value="NZ_JACOPO010000003.1"/>
</dbReference>
<dbReference type="InterPro" id="IPR036390">
    <property type="entry name" value="WH_DNA-bd_sf"/>
</dbReference>
<dbReference type="SUPFAM" id="SSF51735">
    <property type="entry name" value="NAD(P)-binding Rossmann-fold domains"/>
    <property type="match status" value="1"/>
</dbReference>
<keyword evidence="5 7" id="KW-0238">DNA-binding</keyword>
<dbReference type="Gene3D" id="3.40.50.720">
    <property type="entry name" value="NAD(P)-binding Rossmann-like Domain"/>
    <property type="match status" value="1"/>
</dbReference>
<evidence type="ECO:0000256" key="1">
    <source>
        <dbReference type="ARBA" id="ARBA00022490"/>
    </source>
</evidence>
<comment type="caution">
    <text evidence="9">The sequence shown here is derived from an EMBL/GenBank/DDBJ whole genome shotgun (WGS) entry which is preliminary data.</text>
</comment>
<accession>A0A8J6J1I5</accession>
<dbReference type="NCBIfam" id="NF003995">
    <property type="entry name" value="PRK05472.2-4"/>
    <property type="match status" value="1"/>
</dbReference>
<keyword evidence="10" id="KW-1185">Reference proteome</keyword>
<dbReference type="InterPro" id="IPR036291">
    <property type="entry name" value="NAD(P)-bd_dom_sf"/>
</dbReference>
<dbReference type="Pfam" id="PF02629">
    <property type="entry name" value="CoA_binding"/>
    <property type="match status" value="1"/>
</dbReference>
<comment type="subcellular location">
    <subcellularLocation>
        <location evidence="7">Cytoplasm</location>
    </subcellularLocation>
</comment>
<dbReference type="InterPro" id="IPR022876">
    <property type="entry name" value="Tscrpt_rep_Rex"/>
</dbReference>
<evidence type="ECO:0000256" key="2">
    <source>
        <dbReference type="ARBA" id="ARBA00022491"/>
    </source>
</evidence>
<dbReference type="HAMAP" id="MF_01131">
    <property type="entry name" value="Rex"/>
    <property type="match status" value="1"/>
</dbReference>
<name>A0A8J6J1I5_9FIRM</name>
<dbReference type="Proteomes" id="UP000628736">
    <property type="component" value="Unassembled WGS sequence"/>
</dbReference>
<evidence type="ECO:0000313" key="10">
    <source>
        <dbReference type="Proteomes" id="UP000628736"/>
    </source>
</evidence>
<keyword evidence="2 7" id="KW-0678">Repressor</keyword>
<evidence type="ECO:0000256" key="4">
    <source>
        <dbReference type="ARBA" id="ARBA00023027"/>
    </source>
</evidence>
<dbReference type="NCBIfam" id="NF003989">
    <property type="entry name" value="PRK05472.1-3"/>
    <property type="match status" value="1"/>
</dbReference>
<dbReference type="Pfam" id="PF06971">
    <property type="entry name" value="Put_DNA-bind_N"/>
    <property type="match status" value="1"/>
</dbReference>
<dbReference type="PANTHER" id="PTHR35786">
    <property type="entry name" value="REDOX-SENSING TRANSCRIPTIONAL REPRESSOR REX"/>
    <property type="match status" value="1"/>
</dbReference>
<evidence type="ECO:0000256" key="6">
    <source>
        <dbReference type="ARBA" id="ARBA00023163"/>
    </source>
</evidence>
<keyword evidence="4 7" id="KW-0520">NAD</keyword>
<dbReference type="NCBIfam" id="NF003996">
    <property type="entry name" value="PRK05472.2-5"/>
    <property type="match status" value="1"/>
</dbReference>
<dbReference type="GO" id="GO:0003677">
    <property type="term" value="F:DNA binding"/>
    <property type="evidence" value="ECO:0007669"/>
    <property type="project" value="UniProtKB-UniRule"/>
</dbReference>
<evidence type="ECO:0000256" key="7">
    <source>
        <dbReference type="HAMAP-Rule" id="MF_01131"/>
    </source>
</evidence>
<dbReference type="InterPro" id="IPR036388">
    <property type="entry name" value="WH-like_DNA-bd_sf"/>
</dbReference>
<feature type="binding site" evidence="7">
    <location>
        <begin position="91"/>
        <end position="96"/>
    </location>
    <ligand>
        <name>NAD(+)</name>
        <dbReference type="ChEBI" id="CHEBI:57540"/>
    </ligand>
</feature>
<dbReference type="GO" id="GO:0003700">
    <property type="term" value="F:DNA-binding transcription factor activity"/>
    <property type="evidence" value="ECO:0007669"/>
    <property type="project" value="UniProtKB-UniRule"/>
</dbReference>
<dbReference type="GO" id="GO:0045892">
    <property type="term" value="P:negative regulation of DNA-templated transcription"/>
    <property type="evidence" value="ECO:0007669"/>
    <property type="project" value="InterPro"/>
</dbReference>
<dbReference type="NCBIfam" id="NF003990">
    <property type="entry name" value="PRK05472.1-4"/>
    <property type="match status" value="1"/>
</dbReference>
<dbReference type="Gene3D" id="1.10.10.10">
    <property type="entry name" value="Winged helix-like DNA-binding domain superfamily/Winged helix DNA-binding domain"/>
    <property type="match status" value="1"/>
</dbReference>
<evidence type="ECO:0000259" key="8">
    <source>
        <dbReference type="SMART" id="SM00881"/>
    </source>
</evidence>
<evidence type="ECO:0000313" key="9">
    <source>
        <dbReference type="EMBL" id="MBC5722549.1"/>
    </source>
</evidence>
<dbReference type="InterPro" id="IPR003781">
    <property type="entry name" value="CoA-bd"/>
</dbReference>
<evidence type="ECO:0000256" key="3">
    <source>
        <dbReference type="ARBA" id="ARBA00023015"/>
    </source>
</evidence>
<comment type="similarity">
    <text evidence="7">Belongs to the transcriptional regulatory Rex family.</text>
</comment>
<dbReference type="GO" id="GO:0051775">
    <property type="term" value="P:response to redox state"/>
    <property type="evidence" value="ECO:0007669"/>
    <property type="project" value="InterPro"/>
</dbReference>
<feature type="DNA-binding region" description="H-T-H motif" evidence="7">
    <location>
        <begin position="17"/>
        <end position="56"/>
    </location>
</feature>
<protein>
    <recommendedName>
        <fullName evidence="7">Redox-sensing transcriptional repressor Rex</fullName>
    </recommendedName>
</protein>
<evidence type="ECO:0000256" key="5">
    <source>
        <dbReference type="ARBA" id="ARBA00023125"/>
    </source>
</evidence>
<organism evidence="9 10">
    <name type="scientific">Flintibacter hominis</name>
    <dbReference type="NCBI Taxonomy" id="2763048"/>
    <lineage>
        <taxon>Bacteria</taxon>
        <taxon>Bacillati</taxon>
        <taxon>Bacillota</taxon>
        <taxon>Clostridia</taxon>
        <taxon>Eubacteriales</taxon>
        <taxon>Flintibacter</taxon>
    </lineage>
</organism>
<gene>
    <name evidence="7" type="primary">rex</name>
    <name evidence="9" type="ORF">H8S11_06965</name>
</gene>
<reference evidence="9" key="1">
    <citation type="submission" date="2020-08" db="EMBL/GenBank/DDBJ databases">
        <title>Genome public.</title>
        <authorList>
            <person name="Liu C."/>
            <person name="Sun Q."/>
        </authorList>
    </citation>
    <scope>NUCLEOTIDE SEQUENCE</scope>
    <source>
        <strain evidence="9">NSJ-23</strain>
    </source>
</reference>
<keyword evidence="3 7" id="KW-0805">Transcription regulation</keyword>
<comment type="subunit">
    <text evidence="7">Homodimer.</text>
</comment>